<dbReference type="STRING" id="334426.A0A0R3PET4"/>
<sequence length="82" mass="9550">MEKPRLVIGHNVGYDRARARESYERRKSAIRFMDTMSMAIPMFGMADHQVVTYESDDSDFTLRVCLFSVFPISQIVFNKLLL</sequence>
<dbReference type="InterPro" id="IPR041336">
    <property type="entry name" value="DNApol_Exo"/>
</dbReference>
<name>A0A0R3PET4_ANGCS</name>
<accession>A0A0R3PET4</accession>
<dbReference type="OrthoDB" id="5588663at2759"/>
<feature type="domain" description="DNA mitochondrial polymerase exonuclease" evidence="1">
    <location>
        <begin position="2"/>
        <end position="56"/>
    </location>
</feature>
<dbReference type="GO" id="GO:0008408">
    <property type="term" value="F:3'-5' exonuclease activity"/>
    <property type="evidence" value="ECO:0007669"/>
    <property type="project" value="TreeGrafter"/>
</dbReference>
<evidence type="ECO:0000259" key="1">
    <source>
        <dbReference type="Pfam" id="PF18136"/>
    </source>
</evidence>
<dbReference type="InterPro" id="IPR002297">
    <property type="entry name" value="DNA-dir_DNA_pol_A_mt"/>
</dbReference>
<dbReference type="Pfam" id="PF18136">
    <property type="entry name" value="DNApol_Exo"/>
    <property type="match status" value="1"/>
</dbReference>
<dbReference type="GO" id="GO:0006264">
    <property type="term" value="P:mitochondrial DNA replication"/>
    <property type="evidence" value="ECO:0007669"/>
    <property type="project" value="TreeGrafter"/>
</dbReference>
<dbReference type="Proteomes" id="UP000267027">
    <property type="component" value="Unassembled WGS sequence"/>
</dbReference>
<dbReference type="EMBL" id="UYYA01000560">
    <property type="protein sequence ID" value="VDM54200.1"/>
    <property type="molecule type" value="Genomic_DNA"/>
</dbReference>
<dbReference type="GO" id="GO:0003677">
    <property type="term" value="F:DNA binding"/>
    <property type="evidence" value="ECO:0007669"/>
    <property type="project" value="InterPro"/>
</dbReference>
<evidence type="ECO:0000313" key="2">
    <source>
        <dbReference type="EMBL" id="VDM54200.1"/>
    </source>
</evidence>
<dbReference type="PANTHER" id="PTHR10267:SF0">
    <property type="entry name" value="DNA POLYMERASE SUBUNIT GAMMA-1"/>
    <property type="match status" value="1"/>
</dbReference>
<dbReference type="GO" id="GO:0003887">
    <property type="term" value="F:DNA-directed DNA polymerase activity"/>
    <property type="evidence" value="ECO:0007669"/>
    <property type="project" value="TreeGrafter"/>
</dbReference>
<dbReference type="Gene3D" id="3.30.420.390">
    <property type="match status" value="1"/>
</dbReference>
<evidence type="ECO:0000313" key="3">
    <source>
        <dbReference type="Proteomes" id="UP000267027"/>
    </source>
</evidence>
<dbReference type="PANTHER" id="PTHR10267">
    <property type="entry name" value="DNA POLYMERASE SUBUNIT GAMMA-1"/>
    <property type="match status" value="1"/>
</dbReference>
<gene>
    <name evidence="2" type="ORF">ACOC_LOCUS2615</name>
</gene>
<organism evidence="4">
    <name type="scientific">Angiostrongylus costaricensis</name>
    <name type="common">Nematode worm</name>
    <dbReference type="NCBI Taxonomy" id="334426"/>
    <lineage>
        <taxon>Eukaryota</taxon>
        <taxon>Metazoa</taxon>
        <taxon>Ecdysozoa</taxon>
        <taxon>Nematoda</taxon>
        <taxon>Chromadorea</taxon>
        <taxon>Rhabditida</taxon>
        <taxon>Rhabditina</taxon>
        <taxon>Rhabditomorpha</taxon>
        <taxon>Strongyloidea</taxon>
        <taxon>Metastrongylidae</taxon>
        <taxon>Angiostrongylus</taxon>
    </lineage>
</organism>
<dbReference type="WBParaSite" id="ACOC_0000261401-mRNA-1">
    <property type="protein sequence ID" value="ACOC_0000261401-mRNA-1"/>
    <property type="gene ID" value="ACOC_0000261401"/>
</dbReference>
<proteinExistence type="predicted"/>
<reference evidence="4" key="1">
    <citation type="submission" date="2017-02" db="UniProtKB">
        <authorList>
            <consortium name="WormBaseParasite"/>
        </authorList>
    </citation>
    <scope>IDENTIFICATION</scope>
</reference>
<keyword evidence="3" id="KW-1185">Reference proteome</keyword>
<evidence type="ECO:0000313" key="4">
    <source>
        <dbReference type="WBParaSite" id="ACOC_0000261401-mRNA-1"/>
    </source>
</evidence>
<dbReference type="AlphaFoldDB" id="A0A0R3PET4"/>
<reference evidence="2 3" key="2">
    <citation type="submission" date="2018-11" db="EMBL/GenBank/DDBJ databases">
        <authorList>
            <consortium name="Pathogen Informatics"/>
        </authorList>
    </citation>
    <scope>NUCLEOTIDE SEQUENCE [LARGE SCALE GENOMIC DNA]</scope>
    <source>
        <strain evidence="2 3">Costa Rica</strain>
    </source>
</reference>
<protein>
    <submittedName>
        <fullName evidence="4">DNA-directed DNA polymerase</fullName>
    </submittedName>
</protein>
<dbReference type="GO" id="GO:0005760">
    <property type="term" value="C:gamma DNA polymerase complex"/>
    <property type="evidence" value="ECO:0007669"/>
    <property type="project" value="InterPro"/>
</dbReference>